<evidence type="ECO:0000256" key="1">
    <source>
        <dbReference type="SAM" id="Phobius"/>
    </source>
</evidence>
<accession>A0A7X0U5T9</accession>
<name>A0A7X0U5T9_9ACTN</name>
<dbReference type="Pfam" id="PF11139">
    <property type="entry name" value="SfLAP"/>
    <property type="match status" value="1"/>
</dbReference>
<organism evidence="2 3">
    <name type="scientific">Nonomuraea rubra</name>
    <dbReference type="NCBI Taxonomy" id="46180"/>
    <lineage>
        <taxon>Bacteria</taxon>
        <taxon>Bacillati</taxon>
        <taxon>Actinomycetota</taxon>
        <taxon>Actinomycetes</taxon>
        <taxon>Streptosporangiales</taxon>
        <taxon>Streptosporangiaceae</taxon>
        <taxon>Nonomuraea</taxon>
    </lineage>
</organism>
<feature type="transmembrane region" description="Helical" evidence="1">
    <location>
        <begin position="159"/>
        <end position="180"/>
    </location>
</feature>
<keyword evidence="1" id="KW-0812">Transmembrane</keyword>
<dbReference type="InterPro" id="IPR021315">
    <property type="entry name" value="Gap/Sap"/>
</dbReference>
<feature type="transmembrane region" description="Helical" evidence="1">
    <location>
        <begin position="73"/>
        <end position="92"/>
    </location>
</feature>
<keyword evidence="1" id="KW-0472">Membrane</keyword>
<keyword evidence="1" id="KW-1133">Transmembrane helix</keyword>
<comment type="caution">
    <text evidence="2">The sequence shown here is derived from an EMBL/GenBank/DDBJ whole genome shotgun (WGS) entry which is preliminary data.</text>
</comment>
<evidence type="ECO:0008006" key="4">
    <source>
        <dbReference type="Google" id="ProtNLM"/>
    </source>
</evidence>
<sequence length="225" mass="23285">MGEAFADMLPYTLGLIVSPFPVVAVIALLVSTGGRAKATVFELAWLVVSWLVLLALTALLGALGAGAHGRQPAWLSYLALAVGLALLAVAYAGGRRAARRAAGQAPRVPRWIAAMDAMTKPKIAGVATALIVANPVNLTSLIGGAIAAGRVPLSLVQQAVLAAVFVVLGSVGVLVPYVLTMREGGEERLARLRAWLILHNGALTLLLVMVFGLLFLAKGLRGILS</sequence>
<dbReference type="AlphaFoldDB" id="A0A7X0U5T9"/>
<reference evidence="2 3" key="1">
    <citation type="submission" date="2020-08" db="EMBL/GenBank/DDBJ databases">
        <title>Sequencing the genomes of 1000 actinobacteria strains.</title>
        <authorList>
            <person name="Klenk H.-P."/>
        </authorList>
    </citation>
    <scope>NUCLEOTIDE SEQUENCE [LARGE SCALE GENOMIC DNA]</scope>
    <source>
        <strain evidence="2 3">DSM 43768</strain>
    </source>
</reference>
<dbReference type="RefSeq" id="WP_185110747.1">
    <property type="nucleotide sequence ID" value="NZ_JACHMI010000001.1"/>
</dbReference>
<proteinExistence type="predicted"/>
<dbReference type="Proteomes" id="UP000565579">
    <property type="component" value="Unassembled WGS sequence"/>
</dbReference>
<evidence type="ECO:0000313" key="2">
    <source>
        <dbReference type="EMBL" id="MBB6556276.1"/>
    </source>
</evidence>
<feature type="transmembrane region" description="Helical" evidence="1">
    <location>
        <begin position="192"/>
        <end position="217"/>
    </location>
</feature>
<protein>
    <recommendedName>
        <fullName evidence="4">GAP family protein</fullName>
    </recommendedName>
</protein>
<gene>
    <name evidence="2" type="ORF">HD593_011071</name>
</gene>
<evidence type="ECO:0000313" key="3">
    <source>
        <dbReference type="Proteomes" id="UP000565579"/>
    </source>
</evidence>
<feature type="transmembrane region" description="Helical" evidence="1">
    <location>
        <begin position="12"/>
        <end position="31"/>
    </location>
</feature>
<feature type="transmembrane region" description="Helical" evidence="1">
    <location>
        <begin position="123"/>
        <end position="147"/>
    </location>
</feature>
<dbReference type="EMBL" id="JACHMI010000001">
    <property type="protein sequence ID" value="MBB6556276.1"/>
    <property type="molecule type" value="Genomic_DNA"/>
</dbReference>
<keyword evidence="3" id="KW-1185">Reference proteome</keyword>
<feature type="transmembrane region" description="Helical" evidence="1">
    <location>
        <begin position="43"/>
        <end position="67"/>
    </location>
</feature>